<dbReference type="AlphaFoldDB" id="A0A1H9E0Q3"/>
<dbReference type="STRING" id="867345.SAMN05421693_11946"/>
<name>A0A1H9E0Q3_9GAMM</name>
<protein>
    <submittedName>
        <fullName evidence="2">PilZ domain-containing protein</fullName>
    </submittedName>
</protein>
<feature type="domain" description="Cyclic di-GMP receptor atypical PilZ" evidence="1">
    <location>
        <begin position="44"/>
        <end position="182"/>
    </location>
</feature>
<organism evidence="2 3">
    <name type="scientific">Ectothiorhodospira magna</name>
    <dbReference type="NCBI Taxonomy" id="867345"/>
    <lineage>
        <taxon>Bacteria</taxon>
        <taxon>Pseudomonadati</taxon>
        <taxon>Pseudomonadota</taxon>
        <taxon>Gammaproteobacteria</taxon>
        <taxon>Chromatiales</taxon>
        <taxon>Ectothiorhodospiraceae</taxon>
        <taxon>Ectothiorhodospira</taxon>
    </lineage>
</organism>
<proteinExistence type="predicted"/>
<dbReference type="EMBL" id="FOFO01000019">
    <property type="protein sequence ID" value="SEQ18518.1"/>
    <property type="molecule type" value="Genomic_DNA"/>
</dbReference>
<gene>
    <name evidence="2" type="ORF">SAMN05421693_11946</name>
</gene>
<dbReference type="Proteomes" id="UP000199496">
    <property type="component" value="Unassembled WGS sequence"/>
</dbReference>
<sequence>MTQDDPFKDVLVISDRLPLVVESVDQVPAVEEMARINETNEGLLRVCASMDDSPPRRTEDGSDISQELIRIESKLNFLVEMVGALLHAQTLLPPAVPVQLSMEGMGWVQPEPLSPGQNLRLDFYLCPQLPRPLLLYARVIACESRGDGFAVSVLFQGLSPVLEDGIQKMIFRRHRRGIALSRCKTERNPGE</sequence>
<dbReference type="OrthoDB" id="9151696at2"/>
<dbReference type="RefSeq" id="WP_090207612.1">
    <property type="nucleotide sequence ID" value="NZ_FOFO01000019.1"/>
</dbReference>
<evidence type="ECO:0000259" key="1">
    <source>
        <dbReference type="Pfam" id="PF16823"/>
    </source>
</evidence>
<dbReference type="InterPro" id="IPR031800">
    <property type="entry name" value="PilZ_atypical"/>
</dbReference>
<reference evidence="2 3" key="1">
    <citation type="submission" date="2016-10" db="EMBL/GenBank/DDBJ databases">
        <authorList>
            <person name="de Groot N.N."/>
        </authorList>
    </citation>
    <scope>NUCLEOTIDE SEQUENCE [LARGE SCALE GENOMIC DNA]</scope>
    <source>
        <strain evidence="2 3">B7-7</strain>
    </source>
</reference>
<keyword evidence="3" id="KW-1185">Reference proteome</keyword>
<evidence type="ECO:0000313" key="3">
    <source>
        <dbReference type="Proteomes" id="UP000199496"/>
    </source>
</evidence>
<dbReference type="GO" id="GO:0035438">
    <property type="term" value="F:cyclic-di-GMP binding"/>
    <property type="evidence" value="ECO:0007669"/>
    <property type="project" value="InterPro"/>
</dbReference>
<accession>A0A1H9E0Q3</accession>
<dbReference type="Pfam" id="PF16823">
    <property type="entry name" value="tPilZ"/>
    <property type="match status" value="1"/>
</dbReference>
<evidence type="ECO:0000313" key="2">
    <source>
        <dbReference type="EMBL" id="SEQ18518.1"/>
    </source>
</evidence>